<dbReference type="InterPro" id="IPR016035">
    <property type="entry name" value="Acyl_Trfase/lysoPLipase"/>
</dbReference>
<evidence type="ECO:0000256" key="4">
    <source>
        <dbReference type="ARBA" id="ARBA00023315"/>
    </source>
</evidence>
<dbReference type="InterPro" id="IPR016036">
    <property type="entry name" value="Malonyl_transacylase_ACP-bd"/>
</dbReference>
<evidence type="ECO:0000256" key="3">
    <source>
        <dbReference type="ARBA" id="ARBA00022679"/>
    </source>
</evidence>
<gene>
    <name evidence="9" type="ORF">BBP83_08205</name>
</gene>
<evidence type="ECO:0000256" key="6">
    <source>
        <dbReference type="PIRNR" id="PIRNR000446"/>
    </source>
</evidence>
<comment type="caution">
    <text evidence="9">The sequence shown here is derived from an EMBL/GenBank/DDBJ whole genome shotgun (WGS) entry which is preliminary data.</text>
</comment>
<feature type="domain" description="Malonyl-CoA:ACP transacylase (MAT)" evidence="8">
    <location>
        <begin position="6"/>
        <end position="306"/>
    </location>
</feature>
<dbReference type="SMART" id="SM00827">
    <property type="entry name" value="PKS_AT"/>
    <property type="match status" value="1"/>
</dbReference>
<dbReference type="RefSeq" id="WP_068887785.1">
    <property type="nucleotide sequence ID" value="NZ_CBCRUU010000009.1"/>
</dbReference>
<feature type="active site" evidence="7">
    <location>
        <position position="194"/>
    </location>
</feature>
<keyword evidence="10" id="KW-1185">Reference proteome</keyword>
<name>A0A1C3CUT3_9GAMM</name>
<dbReference type="InterPro" id="IPR017554">
    <property type="entry name" value="Malonate_deCOase_MdcHsu"/>
</dbReference>
<comment type="similarity">
    <text evidence="6">Belongs to the fabD family.</text>
</comment>
<dbReference type="GO" id="GO:0005829">
    <property type="term" value="C:cytosol"/>
    <property type="evidence" value="ECO:0007669"/>
    <property type="project" value="TreeGrafter"/>
</dbReference>
<keyword evidence="3 6" id="KW-0808">Transferase</keyword>
<dbReference type="Pfam" id="PF00698">
    <property type="entry name" value="Acyl_transf_1"/>
    <property type="match status" value="1"/>
</dbReference>
<dbReference type="GO" id="GO:0004314">
    <property type="term" value="F:[acyl-carrier-protein] S-malonyltransferase activity"/>
    <property type="evidence" value="ECO:0007669"/>
    <property type="project" value="UniProtKB-EC"/>
</dbReference>
<evidence type="ECO:0000256" key="1">
    <source>
        <dbReference type="ARBA" id="ARBA00013258"/>
    </source>
</evidence>
<dbReference type="InterPro" id="IPR024925">
    <property type="entry name" value="Malonyl_CoA-ACP_transAc"/>
</dbReference>
<evidence type="ECO:0000313" key="9">
    <source>
        <dbReference type="EMBL" id="ODA12545.1"/>
    </source>
</evidence>
<accession>A0A1C3CUT3</accession>
<dbReference type="InterPro" id="IPR014043">
    <property type="entry name" value="Acyl_transferase_dom"/>
</dbReference>
<organism evidence="9 10">
    <name type="scientific">Acinetobacter celticus</name>
    <dbReference type="NCBI Taxonomy" id="1891224"/>
    <lineage>
        <taxon>Bacteria</taxon>
        <taxon>Pseudomonadati</taxon>
        <taxon>Pseudomonadota</taxon>
        <taxon>Gammaproteobacteria</taxon>
        <taxon>Moraxellales</taxon>
        <taxon>Moraxellaceae</taxon>
        <taxon>Acinetobacter</taxon>
    </lineage>
</organism>
<proteinExistence type="inferred from homology"/>
<feature type="active site" evidence="7">
    <location>
        <position position="86"/>
    </location>
</feature>
<dbReference type="InterPro" id="IPR001227">
    <property type="entry name" value="Ac_transferase_dom_sf"/>
</dbReference>
<dbReference type="SUPFAM" id="SSF52151">
    <property type="entry name" value="FabD/lysophospholipase-like"/>
    <property type="match status" value="1"/>
</dbReference>
<dbReference type="GO" id="GO:0006633">
    <property type="term" value="P:fatty acid biosynthetic process"/>
    <property type="evidence" value="ECO:0007669"/>
    <property type="project" value="TreeGrafter"/>
</dbReference>
<dbReference type="NCBIfam" id="TIGR03131">
    <property type="entry name" value="malonate_mdcH"/>
    <property type="match status" value="1"/>
</dbReference>
<sequence length="307" mass="33786">MSSIWVYPGQGAQKVNMLHDLPEHRLVQHYLERASVALQRDVLTLDQPDELRSTEAVQLCLYLAGYISSAILLNEQVQPDYVAGLSIGAWTAAAVAGVYSFEQGLKLVSLRGKLMQDAYPSGYGMTAIINADKSQVSQWVAEVYQQMGDVYVANLNAANQIVISGSELAMQQVIEIAKSQGAIAKKLNVSVPSHCELLDAQAQQLVQAMAHIDLNPAKFKYLSGTSARLIHKAEQIKEDLIFNMCRTIDWESTVQASWERGVRLHIEVLPGSVLTGLARKNFKEGNILSFQGTRLDSLICAMHKESA</sequence>
<dbReference type="PANTHER" id="PTHR42681">
    <property type="entry name" value="MALONYL-COA-ACYL CARRIER PROTEIN TRANSACYLASE, MITOCHONDRIAL"/>
    <property type="match status" value="1"/>
</dbReference>
<comment type="catalytic activity">
    <reaction evidence="5 6">
        <text>holo-[ACP] + malonyl-CoA = malonyl-[ACP] + CoA</text>
        <dbReference type="Rhea" id="RHEA:41792"/>
        <dbReference type="Rhea" id="RHEA-COMP:9623"/>
        <dbReference type="Rhea" id="RHEA-COMP:9685"/>
        <dbReference type="ChEBI" id="CHEBI:57287"/>
        <dbReference type="ChEBI" id="CHEBI:57384"/>
        <dbReference type="ChEBI" id="CHEBI:64479"/>
        <dbReference type="ChEBI" id="CHEBI:78449"/>
        <dbReference type="EC" id="2.3.1.39"/>
    </reaction>
</comment>
<dbReference type="Gene3D" id="3.30.70.250">
    <property type="entry name" value="Malonyl-CoA ACP transacylase, ACP-binding"/>
    <property type="match status" value="1"/>
</dbReference>
<dbReference type="Proteomes" id="UP000186553">
    <property type="component" value="Unassembled WGS sequence"/>
</dbReference>
<dbReference type="PANTHER" id="PTHR42681:SF1">
    <property type="entry name" value="MALONYL-COA-ACYL CARRIER PROTEIN TRANSACYLASE, MITOCHONDRIAL"/>
    <property type="match status" value="1"/>
</dbReference>
<reference evidence="9 10" key="1">
    <citation type="submission" date="2016-07" db="EMBL/GenBank/DDBJ databases">
        <title>Acinetobacter sp. ANC 4603.</title>
        <authorList>
            <person name="Radolfova-Krizova L."/>
            <person name="Nemec A."/>
        </authorList>
    </citation>
    <scope>NUCLEOTIDE SEQUENCE [LARGE SCALE GENOMIC DNA]</scope>
    <source>
        <strain evidence="9 10">ANC 4603</strain>
    </source>
</reference>
<protein>
    <recommendedName>
        <fullName evidence="2 6">Malonyl CoA-acyl carrier protein transacylase</fullName>
        <ecNumber evidence="1 6">2.3.1.39</ecNumber>
    </recommendedName>
</protein>
<evidence type="ECO:0000259" key="8">
    <source>
        <dbReference type="SMART" id="SM00827"/>
    </source>
</evidence>
<dbReference type="PIRSF" id="PIRSF000446">
    <property type="entry name" value="Mct"/>
    <property type="match status" value="1"/>
</dbReference>
<evidence type="ECO:0000313" key="10">
    <source>
        <dbReference type="Proteomes" id="UP000186553"/>
    </source>
</evidence>
<dbReference type="STRING" id="1891224.BBP83_08205"/>
<dbReference type="SUPFAM" id="SSF55048">
    <property type="entry name" value="Probable ACP-binding domain of malonyl-CoA ACP transacylase"/>
    <property type="match status" value="1"/>
</dbReference>
<dbReference type="InterPro" id="IPR050858">
    <property type="entry name" value="Mal-CoA-ACP_Trans/PKS_FabD"/>
</dbReference>
<evidence type="ECO:0000256" key="2">
    <source>
        <dbReference type="ARBA" id="ARBA00018953"/>
    </source>
</evidence>
<dbReference type="AlphaFoldDB" id="A0A1C3CUT3"/>
<evidence type="ECO:0000256" key="5">
    <source>
        <dbReference type="ARBA" id="ARBA00048462"/>
    </source>
</evidence>
<keyword evidence="4 6" id="KW-0012">Acyltransferase</keyword>
<dbReference type="Gene3D" id="3.40.366.10">
    <property type="entry name" value="Malonyl-Coenzyme A Acyl Carrier Protein, domain 2"/>
    <property type="match status" value="1"/>
</dbReference>
<dbReference type="EC" id="2.3.1.39" evidence="1 6"/>
<evidence type="ECO:0000256" key="7">
    <source>
        <dbReference type="PIRSR" id="PIRSR000446-1"/>
    </source>
</evidence>
<dbReference type="EMBL" id="MBDL01000010">
    <property type="protein sequence ID" value="ODA12545.1"/>
    <property type="molecule type" value="Genomic_DNA"/>
</dbReference>
<dbReference type="OrthoDB" id="9808564at2"/>